<dbReference type="EMBL" id="CP036263">
    <property type="protein sequence ID" value="QDT00820.1"/>
    <property type="molecule type" value="Genomic_DNA"/>
</dbReference>
<evidence type="ECO:0000259" key="2">
    <source>
        <dbReference type="PROSITE" id="PS51704"/>
    </source>
</evidence>
<dbReference type="InterPro" id="IPR017946">
    <property type="entry name" value="PLC-like_Pdiesterase_TIM-brl"/>
</dbReference>
<dbReference type="PANTHER" id="PTHR46211:SF1">
    <property type="entry name" value="GLYCEROPHOSPHODIESTER PHOSPHODIESTERASE, CYTOPLASMIC"/>
    <property type="match status" value="1"/>
</dbReference>
<evidence type="ECO:0000256" key="1">
    <source>
        <dbReference type="SAM" id="MobiDB-lite"/>
    </source>
</evidence>
<evidence type="ECO:0000313" key="3">
    <source>
        <dbReference type="EMBL" id="QDT00820.1"/>
    </source>
</evidence>
<dbReference type="InterPro" id="IPR030395">
    <property type="entry name" value="GP_PDE_dom"/>
</dbReference>
<dbReference type="PROSITE" id="PS51704">
    <property type="entry name" value="GP_PDE"/>
    <property type="match status" value="1"/>
</dbReference>
<keyword evidence="3" id="KW-0378">Hydrolase</keyword>
<feature type="domain" description="GP-PDE" evidence="2">
    <location>
        <begin position="41"/>
        <end position="286"/>
    </location>
</feature>
<dbReference type="SUPFAM" id="SSF51695">
    <property type="entry name" value="PLC-like phosphodiesterases"/>
    <property type="match status" value="1"/>
</dbReference>
<dbReference type="PANTHER" id="PTHR46211">
    <property type="entry name" value="GLYCEROPHOSPHORYL DIESTER PHOSPHODIESTERASE"/>
    <property type="match status" value="1"/>
</dbReference>
<feature type="region of interest" description="Disordered" evidence="1">
    <location>
        <begin position="292"/>
        <end position="317"/>
    </location>
</feature>
<sequence length="317" mass="35287">MGLPRRHASRNFERNDVINRVFITAVLWCLANGVLPEAYGQTIIAHRGASSDAPENTISAFQLAWEQGADGIEGDFHLTADGQIVCFHDASTKRLCGVDTKIAESTLAELQKLDVGRWKGRRFAGERMPTLSDVLSTVPQGKLFYIEIKCGPEIVPHLVNVLAKSDVNYQDLRIISFKRDVIKAAKQALPQVQAYWLVEFKFDKKLDHWYPTHERVIAIAVEHDADGIDLKANKPAYDEAFILRCQQAGLSLHAWTVDQPEAAIRLAESGYESITTNVPKLLRHATQEQLMPSAKQLESSLENAPLKPSPTLEPAAK</sequence>
<dbReference type="GO" id="GO:0008889">
    <property type="term" value="F:glycerophosphodiester phosphodiesterase activity"/>
    <property type="evidence" value="ECO:0007669"/>
    <property type="project" value="UniProtKB-EC"/>
</dbReference>
<organism evidence="3 4">
    <name type="scientific">Adhaeretor mobilis</name>
    <dbReference type="NCBI Taxonomy" id="1930276"/>
    <lineage>
        <taxon>Bacteria</taxon>
        <taxon>Pseudomonadati</taxon>
        <taxon>Planctomycetota</taxon>
        <taxon>Planctomycetia</taxon>
        <taxon>Pirellulales</taxon>
        <taxon>Lacipirellulaceae</taxon>
        <taxon>Adhaeretor</taxon>
    </lineage>
</organism>
<gene>
    <name evidence="3" type="primary">ugpQ_1</name>
    <name evidence="3" type="ORF">HG15A2_41620</name>
</gene>
<dbReference type="AlphaFoldDB" id="A0A517N102"/>
<dbReference type="GO" id="GO:0006629">
    <property type="term" value="P:lipid metabolic process"/>
    <property type="evidence" value="ECO:0007669"/>
    <property type="project" value="InterPro"/>
</dbReference>
<keyword evidence="4" id="KW-1185">Reference proteome</keyword>
<proteinExistence type="predicted"/>
<name>A0A517N102_9BACT</name>
<dbReference type="Pfam" id="PF03009">
    <property type="entry name" value="GDPD"/>
    <property type="match status" value="1"/>
</dbReference>
<evidence type="ECO:0000313" key="4">
    <source>
        <dbReference type="Proteomes" id="UP000319852"/>
    </source>
</evidence>
<dbReference type="KEGG" id="amob:HG15A2_41620"/>
<dbReference type="EC" id="3.1.4.46" evidence="3"/>
<protein>
    <submittedName>
        <fullName evidence="3">Glycerophosphoryl diester phosphodiesterase</fullName>
        <ecNumber evidence="3">3.1.4.46</ecNumber>
    </submittedName>
</protein>
<accession>A0A517N102</accession>
<reference evidence="3 4" key="1">
    <citation type="submission" date="2019-02" db="EMBL/GenBank/DDBJ databases">
        <title>Deep-cultivation of Planctomycetes and their phenomic and genomic characterization uncovers novel biology.</title>
        <authorList>
            <person name="Wiegand S."/>
            <person name="Jogler M."/>
            <person name="Boedeker C."/>
            <person name="Pinto D."/>
            <person name="Vollmers J."/>
            <person name="Rivas-Marin E."/>
            <person name="Kohn T."/>
            <person name="Peeters S.H."/>
            <person name="Heuer A."/>
            <person name="Rast P."/>
            <person name="Oberbeckmann S."/>
            <person name="Bunk B."/>
            <person name="Jeske O."/>
            <person name="Meyerdierks A."/>
            <person name="Storesund J.E."/>
            <person name="Kallscheuer N."/>
            <person name="Luecker S."/>
            <person name="Lage O.M."/>
            <person name="Pohl T."/>
            <person name="Merkel B.J."/>
            <person name="Hornburger P."/>
            <person name="Mueller R.-W."/>
            <person name="Bruemmer F."/>
            <person name="Labrenz M."/>
            <person name="Spormann A.M."/>
            <person name="Op den Camp H."/>
            <person name="Overmann J."/>
            <person name="Amann R."/>
            <person name="Jetten M.S.M."/>
            <person name="Mascher T."/>
            <person name="Medema M.H."/>
            <person name="Devos D.P."/>
            <person name="Kaster A.-K."/>
            <person name="Ovreas L."/>
            <person name="Rohde M."/>
            <person name="Galperin M.Y."/>
            <person name="Jogler C."/>
        </authorList>
    </citation>
    <scope>NUCLEOTIDE SEQUENCE [LARGE SCALE GENOMIC DNA]</scope>
    <source>
        <strain evidence="3 4">HG15A2</strain>
    </source>
</reference>
<dbReference type="Proteomes" id="UP000319852">
    <property type="component" value="Chromosome"/>
</dbReference>
<dbReference type="Gene3D" id="3.20.20.190">
    <property type="entry name" value="Phosphatidylinositol (PI) phosphodiesterase"/>
    <property type="match status" value="1"/>
</dbReference>
<dbReference type="CDD" id="cd08582">
    <property type="entry name" value="GDPD_like_2"/>
    <property type="match status" value="1"/>
</dbReference>